<evidence type="ECO:0000256" key="3">
    <source>
        <dbReference type="ARBA" id="ARBA00023125"/>
    </source>
</evidence>
<dbReference type="SUPFAM" id="SSF88946">
    <property type="entry name" value="Sigma2 domain of RNA polymerase sigma factors"/>
    <property type="match status" value="1"/>
</dbReference>
<dbReference type="InterPro" id="IPR007624">
    <property type="entry name" value="RNA_pol_sigma70_r3"/>
</dbReference>
<feature type="domain" description="RNA polymerase sigma-70 region 3" evidence="5">
    <location>
        <begin position="131"/>
        <end position="181"/>
    </location>
</feature>
<evidence type="ECO:0000256" key="2">
    <source>
        <dbReference type="ARBA" id="ARBA00023082"/>
    </source>
</evidence>
<dbReference type="Pfam" id="PF04542">
    <property type="entry name" value="Sigma70_r2"/>
    <property type="match status" value="1"/>
</dbReference>
<name>A0A810LA48_9ACTN</name>
<dbReference type="InterPro" id="IPR007627">
    <property type="entry name" value="RNA_pol_sigma70_r2"/>
</dbReference>
<dbReference type="Gene3D" id="1.10.10.10">
    <property type="entry name" value="Winged helix-like DNA-binding domain superfamily/Winged helix DNA-binding domain"/>
    <property type="match status" value="2"/>
</dbReference>
<accession>A0A810LA48</accession>
<dbReference type="InterPro" id="IPR013324">
    <property type="entry name" value="RNA_pol_sigma_r3/r4-like"/>
</dbReference>
<dbReference type="InterPro" id="IPR014284">
    <property type="entry name" value="RNA_pol_sigma-70_dom"/>
</dbReference>
<dbReference type="Proteomes" id="UP000680750">
    <property type="component" value="Chromosome"/>
</dbReference>
<evidence type="ECO:0000313" key="8">
    <source>
        <dbReference type="EMBL" id="BCJ32179.1"/>
    </source>
</evidence>
<proteinExistence type="predicted"/>
<dbReference type="KEGG" id="aser:Asera_62870"/>
<gene>
    <name evidence="8" type="ORF">Asera_62870</name>
</gene>
<dbReference type="GO" id="GO:0016987">
    <property type="term" value="F:sigma factor activity"/>
    <property type="evidence" value="ECO:0007669"/>
    <property type="project" value="UniProtKB-KW"/>
</dbReference>
<feature type="domain" description="RNA polymerase sigma-70 region 2" evidence="6">
    <location>
        <begin position="49"/>
        <end position="115"/>
    </location>
</feature>
<evidence type="ECO:0000256" key="1">
    <source>
        <dbReference type="ARBA" id="ARBA00023015"/>
    </source>
</evidence>
<keyword evidence="3" id="KW-0238">DNA-binding</keyword>
<evidence type="ECO:0000259" key="5">
    <source>
        <dbReference type="Pfam" id="PF04539"/>
    </source>
</evidence>
<dbReference type="Pfam" id="PF04545">
    <property type="entry name" value="Sigma70_r4"/>
    <property type="match status" value="1"/>
</dbReference>
<dbReference type="InterPro" id="IPR000943">
    <property type="entry name" value="RNA_pol_sigma70"/>
</dbReference>
<protein>
    <submittedName>
        <fullName evidence="8">RNA polymerase sigma factor</fullName>
    </submittedName>
</protein>
<dbReference type="AlphaFoldDB" id="A0A810LA48"/>
<dbReference type="SUPFAM" id="SSF88659">
    <property type="entry name" value="Sigma3 and sigma4 domains of RNA polymerase sigma factors"/>
    <property type="match status" value="2"/>
</dbReference>
<dbReference type="GO" id="GO:0003677">
    <property type="term" value="F:DNA binding"/>
    <property type="evidence" value="ECO:0007669"/>
    <property type="project" value="UniProtKB-KW"/>
</dbReference>
<evidence type="ECO:0000259" key="6">
    <source>
        <dbReference type="Pfam" id="PF04542"/>
    </source>
</evidence>
<dbReference type="RefSeq" id="WP_169745859.1">
    <property type="nucleotide sequence ID" value="NZ_AP023354.1"/>
</dbReference>
<dbReference type="PANTHER" id="PTHR30385:SF4">
    <property type="entry name" value="RNA POLYMERASE SIGMA-E FACTOR"/>
    <property type="match status" value="1"/>
</dbReference>
<dbReference type="PANTHER" id="PTHR30385">
    <property type="entry name" value="SIGMA FACTOR F FLAGELLAR"/>
    <property type="match status" value="1"/>
</dbReference>
<reference evidence="8" key="1">
    <citation type="submission" date="2020-08" db="EMBL/GenBank/DDBJ databases">
        <title>Whole genome shotgun sequence of Actinocatenispora sera NBRC 101916.</title>
        <authorList>
            <person name="Komaki H."/>
            <person name="Tamura T."/>
        </authorList>
    </citation>
    <scope>NUCLEOTIDE SEQUENCE</scope>
    <source>
        <strain evidence="8">NBRC 101916</strain>
    </source>
</reference>
<evidence type="ECO:0000259" key="7">
    <source>
        <dbReference type="Pfam" id="PF04545"/>
    </source>
</evidence>
<dbReference type="CDD" id="cd06171">
    <property type="entry name" value="Sigma70_r4"/>
    <property type="match status" value="1"/>
</dbReference>
<evidence type="ECO:0000256" key="4">
    <source>
        <dbReference type="ARBA" id="ARBA00023163"/>
    </source>
</evidence>
<keyword evidence="2" id="KW-0731">Sigma factor</keyword>
<keyword evidence="1" id="KW-0805">Transcription regulation</keyword>
<dbReference type="InterPro" id="IPR036388">
    <property type="entry name" value="WH-like_DNA-bd_sf"/>
</dbReference>
<dbReference type="GO" id="GO:0006352">
    <property type="term" value="P:DNA-templated transcription initiation"/>
    <property type="evidence" value="ECO:0007669"/>
    <property type="project" value="InterPro"/>
</dbReference>
<dbReference type="Pfam" id="PF04539">
    <property type="entry name" value="Sigma70_r3"/>
    <property type="match status" value="1"/>
</dbReference>
<sequence length="285" mass="31534">MTATIDRSGDAVTARTDRSGDEEALRVLESLARLPAGDPDRQRRREAAIRAFLPLARRLAHRYAHTSEDPQDLVQVATIGLICAVDRYDPGHGTSFYAYAVPTIRGELKRYFRDRCWMIQPPRSVQELRLGINAARQRLEHELGRTPTVPELADAVGTSARRVREVFAAERGYQPVSLNQPCPGPGGINGTELAELLGAPDPAMESVPDRMSLPGALARLTDRDRAVIVQRFVHRRTQSQIGRSLGISQMHVSRLIARALVQLRAYLEGTEPAPPVTPRTDRQAA</sequence>
<keyword evidence="9" id="KW-1185">Reference proteome</keyword>
<dbReference type="NCBIfam" id="TIGR02937">
    <property type="entry name" value="sigma70-ECF"/>
    <property type="match status" value="1"/>
</dbReference>
<organism evidence="8 9">
    <name type="scientific">Actinocatenispora sera</name>
    <dbReference type="NCBI Taxonomy" id="390989"/>
    <lineage>
        <taxon>Bacteria</taxon>
        <taxon>Bacillati</taxon>
        <taxon>Actinomycetota</taxon>
        <taxon>Actinomycetes</taxon>
        <taxon>Micromonosporales</taxon>
        <taxon>Micromonosporaceae</taxon>
        <taxon>Actinocatenispora</taxon>
    </lineage>
</organism>
<dbReference type="InterPro" id="IPR013325">
    <property type="entry name" value="RNA_pol_sigma_r2"/>
</dbReference>
<dbReference type="InterPro" id="IPR007630">
    <property type="entry name" value="RNA_pol_sigma70_r4"/>
</dbReference>
<evidence type="ECO:0000313" key="9">
    <source>
        <dbReference type="Proteomes" id="UP000680750"/>
    </source>
</evidence>
<keyword evidence="4" id="KW-0804">Transcription</keyword>
<dbReference type="Gene3D" id="1.20.120.1810">
    <property type="match status" value="1"/>
</dbReference>
<feature type="domain" description="RNA polymerase sigma-70 region 4" evidence="7">
    <location>
        <begin position="216"/>
        <end position="265"/>
    </location>
</feature>
<dbReference type="PRINTS" id="PR00046">
    <property type="entry name" value="SIGMA70FCT"/>
</dbReference>
<dbReference type="EMBL" id="AP023354">
    <property type="protein sequence ID" value="BCJ32179.1"/>
    <property type="molecule type" value="Genomic_DNA"/>
</dbReference>